<feature type="domain" description="PARP catalytic" evidence="8">
    <location>
        <begin position="1287"/>
        <end position="1394"/>
    </location>
</feature>
<evidence type="ECO:0000256" key="5">
    <source>
        <dbReference type="ARBA" id="ARBA00023242"/>
    </source>
</evidence>
<comment type="subcellular location">
    <subcellularLocation>
        <location evidence="1">Nucleus</location>
    </subcellularLocation>
</comment>
<dbReference type="EMBL" id="UYJE01000461">
    <property type="protein sequence ID" value="VDH93445.1"/>
    <property type="molecule type" value="Genomic_DNA"/>
</dbReference>
<gene>
    <name evidence="10" type="ORF">MGAL_10B060190</name>
</gene>
<evidence type="ECO:0000256" key="4">
    <source>
        <dbReference type="ARBA" id="ARBA00023027"/>
    </source>
</evidence>
<feature type="domain" description="Macro" evidence="9">
    <location>
        <begin position="581"/>
        <end position="766"/>
    </location>
</feature>
<dbReference type="InterPro" id="IPR043472">
    <property type="entry name" value="Macro_dom-like"/>
</dbReference>
<feature type="compositionally biased region" description="Basic and acidic residues" evidence="7">
    <location>
        <begin position="819"/>
        <end position="831"/>
    </location>
</feature>
<evidence type="ECO:0000256" key="2">
    <source>
        <dbReference type="ARBA" id="ARBA00022676"/>
    </source>
</evidence>
<dbReference type="PROSITE" id="PS51059">
    <property type="entry name" value="PARP_CATALYTIC"/>
    <property type="match status" value="1"/>
</dbReference>
<dbReference type="GO" id="GO:0005634">
    <property type="term" value="C:nucleus"/>
    <property type="evidence" value="ECO:0007669"/>
    <property type="project" value="UniProtKB-SubCell"/>
</dbReference>
<protein>
    <recommendedName>
        <fullName evidence="6">Poly [ADP-ribose] polymerase</fullName>
        <shortName evidence="6">PARP</shortName>
        <ecNumber evidence="6">2.4.2.-</ecNumber>
    </recommendedName>
</protein>
<name>A0A8B6BQ54_MYTGA</name>
<evidence type="ECO:0000259" key="8">
    <source>
        <dbReference type="PROSITE" id="PS51059"/>
    </source>
</evidence>
<dbReference type="SUPFAM" id="SSF52949">
    <property type="entry name" value="Macro domain-like"/>
    <property type="match status" value="2"/>
</dbReference>
<dbReference type="PANTHER" id="PTHR14453:SF67">
    <property type="entry name" value="POLY [ADP-RIBOSE] POLYMERASE"/>
    <property type="match status" value="1"/>
</dbReference>
<dbReference type="GO" id="GO:0003950">
    <property type="term" value="F:NAD+ poly-ADP-ribosyltransferase activity"/>
    <property type="evidence" value="ECO:0007669"/>
    <property type="project" value="UniProtKB-UniRule"/>
</dbReference>
<evidence type="ECO:0000256" key="1">
    <source>
        <dbReference type="ARBA" id="ARBA00004123"/>
    </source>
</evidence>
<dbReference type="Pfam" id="PF01661">
    <property type="entry name" value="Macro"/>
    <property type="match status" value="2"/>
</dbReference>
<keyword evidence="5" id="KW-0539">Nucleus</keyword>
<comment type="caution">
    <text evidence="10">The sequence shown here is derived from an EMBL/GenBank/DDBJ whole genome shotgun (WGS) entry which is preliminary data.</text>
</comment>
<proteinExistence type="predicted"/>
<dbReference type="Pfam" id="PF00644">
    <property type="entry name" value="PARP"/>
    <property type="match status" value="1"/>
</dbReference>
<reference evidence="10" key="1">
    <citation type="submission" date="2018-11" db="EMBL/GenBank/DDBJ databases">
        <authorList>
            <person name="Alioto T."/>
            <person name="Alioto T."/>
        </authorList>
    </citation>
    <scope>NUCLEOTIDE SEQUENCE</scope>
</reference>
<evidence type="ECO:0000259" key="9">
    <source>
        <dbReference type="PROSITE" id="PS51154"/>
    </source>
</evidence>
<dbReference type="InterPro" id="IPR052056">
    <property type="entry name" value="Mono-ARTD/PARP"/>
</dbReference>
<dbReference type="GO" id="GO:0003714">
    <property type="term" value="F:transcription corepressor activity"/>
    <property type="evidence" value="ECO:0007669"/>
    <property type="project" value="TreeGrafter"/>
</dbReference>
<evidence type="ECO:0000313" key="11">
    <source>
        <dbReference type="Proteomes" id="UP000596742"/>
    </source>
</evidence>
<dbReference type="GO" id="GO:0010629">
    <property type="term" value="P:negative regulation of gene expression"/>
    <property type="evidence" value="ECO:0007669"/>
    <property type="project" value="TreeGrafter"/>
</dbReference>
<dbReference type="Gene3D" id="3.90.228.10">
    <property type="match status" value="1"/>
</dbReference>
<dbReference type="Gene3D" id="3.40.220.10">
    <property type="entry name" value="Leucine Aminopeptidase, subunit E, domain 1"/>
    <property type="match status" value="2"/>
</dbReference>
<dbReference type="SMART" id="SM00506">
    <property type="entry name" value="A1pp"/>
    <property type="match status" value="1"/>
</dbReference>
<feature type="compositionally biased region" description="Polar residues" evidence="7">
    <location>
        <begin position="836"/>
        <end position="852"/>
    </location>
</feature>
<dbReference type="EC" id="2.4.2.-" evidence="6"/>
<evidence type="ECO:0000256" key="7">
    <source>
        <dbReference type="SAM" id="MobiDB-lite"/>
    </source>
</evidence>
<keyword evidence="2 6" id="KW-0328">Glycosyltransferase</keyword>
<organism evidence="10 11">
    <name type="scientific">Mytilus galloprovincialis</name>
    <name type="common">Mediterranean mussel</name>
    <dbReference type="NCBI Taxonomy" id="29158"/>
    <lineage>
        <taxon>Eukaryota</taxon>
        <taxon>Metazoa</taxon>
        <taxon>Spiralia</taxon>
        <taxon>Lophotrochozoa</taxon>
        <taxon>Mollusca</taxon>
        <taxon>Bivalvia</taxon>
        <taxon>Autobranchia</taxon>
        <taxon>Pteriomorphia</taxon>
        <taxon>Mytilida</taxon>
        <taxon>Mytiloidea</taxon>
        <taxon>Mytilidae</taxon>
        <taxon>Mytilinae</taxon>
        <taxon>Mytilus</taxon>
    </lineage>
</organism>
<evidence type="ECO:0000256" key="6">
    <source>
        <dbReference type="RuleBase" id="RU362114"/>
    </source>
</evidence>
<dbReference type="GO" id="GO:0005737">
    <property type="term" value="C:cytoplasm"/>
    <property type="evidence" value="ECO:0007669"/>
    <property type="project" value="TreeGrafter"/>
</dbReference>
<dbReference type="InterPro" id="IPR012317">
    <property type="entry name" value="Poly(ADP-ribose)pol_cat_dom"/>
</dbReference>
<dbReference type="OrthoDB" id="6133115at2759"/>
<keyword evidence="3 6" id="KW-0808">Transferase</keyword>
<accession>A0A8B6BQ54</accession>
<sequence>MSAKPLAVGVFAFCENQQTKFLWKHVWLTFGELIKKDLIEKKIIVVMKHGSSDPIAISNTNYVTVQTCIRQTFTKLIQENYLQIRHVRNLSIGLEELNAMSKQCSVQDVGIYINKDCNNSIWIVGPSLIIGRVVKSFENKIDLTKLYGETNCQFEGEQAEIKAYVDLSENDLAIVWIYDLFKLGCFKKGKIEIDPHNCGFKISVPDFNTKILIEKEIRSIIASKNLSVTMKNHVSHSLYQMILLESELPKSKSNVKQGLRKYNCIWFKHNPNTITLYAENHHILEMACCVIREALYKNEIVKKYGSQSTLMDVFIPRGKVTICNMLLKDRKSSIENKYSVNIYGYKSTSIWFNLWSVQGEYSMVHAAHFELLKITHATVQEKTFLVNKPLDSLRLLVKKVADKRSCCVSHVSVTHSSHSELSSQQNNDNPIDLRKEVRCRSITVDNGFTVKLYKCSLSKNYSLGQNTLIVHVVHSSADNSSKIKFTKDLSRPDQTTLYLPNWKKAKEQEYLQKLMAEMKDQSVFLPVSIDLSDVVKLNWPVIKFLGTMLFSFTLNRPTYFQCFVPTEDILEQSSRIVNQWSQLKNGCLKPQYQIKVVKGELTAMTCDVLVNTTNCYLDLTIGKISNALLTAAGNQMQNECNMKLKERRQITRSEVVVTSGYNLQAKHVFHGVIPEYKDNNEQRYETFVKICIKKAVELDMISIAFPAIGTGKLQYPPNIAAFKMFQAVEEVAATTNLKYLKEVNFVIFPTDEHVLQAFKAEEQSRKTSVTIDSVSPAPTLKLFEDSLVASPNFTTCIIEIAGLTDEIVQETFKQIEEVLKGSGNRHEENQRDGSYASKSSYKQRGQDHQGSTDQGIIFGIYANRPHIRHKTKYETVISDSPNFVSEPNEDSLVQRKINTYNKQKEDMITSKNTNMFSNPNKDVMIAERSTILQNRKEELKTEQRSNIYPKLNDNFAILEVPKISCHLNEEKKIIENDKVLSHPNDDSIIRVRPKILNKQTEDSIVDDNSKFINRPKSTYLLQERTKILHTPKEDSISLVTQEGIKVFVYKANICYLNNIDCIVNLSDSQMKEINCSTNIILEAGDETKKECSQYIKDHGQLDEKCICSTTAGNLSHYRTIYHVNCYAPTWRAIFKETPDFISAVIKICLTQANTDDMSSIALQPIVPVGLFAIWKQSLVGKYPESVMKFSAEVGIRSKVKEIHFVDTDQAVVDCLEVTVLQTLSESHQLIRGNNSGMIIGMPDLKKFHSFNTNPNTMKSIFNELKEEKIDKAVKCQSLQESDRDMNVPSNWTQMDAKEMITTVVLQPNDQEYKDVVDKFKHGSSVKYDIVRVVRIQNKTLYMQYVARKTLMDSINPSGCRNERVLWHGTASEAVDGINTYGFNRSYSGKNGKVV</sequence>
<keyword evidence="4 6" id="KW-0520">NAD</keyword>
<evidence type="ECO:0000313" key="10">
    <source>
        <dbReference type="EMBL" id="VDH93445.1"/>
    </source>
</evidence>
<dbReference type="PROSITE" id="PS51154">
    <property type="entry name" value="MACRO"/>
    <property type="match status" value="1"/>
</dbReference>
<dbReference type="SUPFAM" id="SSF56399">
    <property type="entry name" value="ADP-ribosylation"/>
    <property type="match status" value="1"/>
</dbReference>
<evidence type="ECO:0000256" key="3">
    <source>
        <dbReference type="ARBA" id="ARBA00022679"/>
    </source>
</evidence>
<feature type="region of interest" description="Disordered" evidence="7">
    <location>
        <begin position="819"/>
        <end position="852"/>
    </location>
</feature>
<keyword evidence="11" id="KW-1185">Reference proteome</keyword>
<dbReference type="InterPro" id="IPR002589">
    <property type="entry name" value="Macro_dom"/>
</dbReference>
<dbReference type="Proteomes" id="UP000596742">
    <property type="component" value="Unassembled WGS sequence"/>
</dbReference>
<dbReference type="PANTHER" id="PTHR14453">
    <property type="entry name" value="PARP/ZINC FINGER CCCH TYPE DOMAIN CONTAINING PROTEIN"/>
    <property type="match status" value="1"/>
</dbReference>